<evidence type="ECO:0000256" key="1">
    <source>
        <dbReference type="SAM" id="Phobius"/>
    </source>
</evidence>
<dbReference type="EMBL" id="BSDE01000001">
    <property type="protein sequence ID" value="GLH71582.1"/>
    <property type="molecule type" value="Genomic_DNA"/>
</dbReference>
<accession>A0ABQ5QAD9</accession>
<gene>
    <name evidence="2" type="ORF">GETHLI_00840</name>
</gene>
<dbReference type="Proteomes" id="UP001165069">
    <property type="component" value="Unassembled WGS sequence"/>
</dbReference>
<feature type="transmembrane region" description="Helical" evidence="1">
    <location>
        <begin position="192"/>
        <end position="215"/>
    </location>
</feature>
<evidence type="ECO:0008006" key="4">
    <source>
        <dbReference type="Google" id="ProtNLM"/>
    </source>
</evidence>
<comment type="caution">
    <text evidence="2">The sequence shown here is derived from an EMBL/GenBank/DDBJ whole genome shotgun (WGS) entry which is preliminary data.</text>
</comment>
<keyword evidence="1" id="KW-0472">Membrane</keyword>
<name>A0ABQ5QAD9_9BACT</name>
<keyword evidence="1" id="KW-0812">Transmembrane</keyword>
<proteinExistence type="predicted"/>
<reference evidence="2 3" key="1">
    <citation type="journal article" date="2023" name="Antonie Van Leeuwenhoek">
        <title>Mesoterricola silvestris gen. nov., sp. nov., Mesoterricola sediminis sp. nov., Geothrix oryzae sp. nov., Geothrix edaphica sp. nov., Geothrix rubra sp. nov., and Geothrix limicola sp. nov., six novel members of Acidobacteriota isolated from soils.</title>
        <authorList>
            <person name="Itoh H."/>
            <person name="Sugisawa Y."/>
            <person name="Mise K."/>
            <person name="Xu Z."/>
            <person name="Kuniyasu M."/>
            <person name="Ushijima N."/>
            <person name="Kawano K."/>
            <person name="Kobayashi E."/>
            <person name="Shiratori Y."/>
            <person name="Masuda Y."/>
            <person name="Senoo K."/>
        </authorList>
    </citation>
    <scope>NUCLEOTIDE SEQUENCE [LARGE SCALE GENOMIC DNA]</scope>
    <source>
        <strain evidence="2 3">Red804</strain>
    </source>
</reference>
<evidence type="ECO:0000313" key="2">
    <source>
        <dbReference type="EMBL" id="GLH71582.1"/>
    </source>
</evidence>
<keyword evidence="3" id="KW-1185">Reference proteome</keyword>
<evidence type="ECO:0000313" key="3">
    <source>
        <dbReference type="Proteomes" id="UP001165069"/>
    </source>
</evidence>
<organism evidence="2 3">
    <name type="scientific">Geothrix limicola</name>
    <dbReference type="NCBI Taxonomy" id="2927978"/>
    <lineage>
        <taxon>Bacteria</taxon>
        <taxon>Pseudomonadati</taxon>
        <taxon>Acidobacteriota</taxon>
        <taxon>Holophagae</taxon>
        <taxon>Holophagales</taxon>
        <taxon>Holophagaceae</taxon>
        <taxon>Geothrix</taxon>
    </lineage>
</organism>
<keyword evidence="1" id="KW-1133">Transmembrane helix</keyword>
<feature type="transmembrane region" description="Helical" evidence="1">
    <location>
        <begin position="163"/>
        <end position="180"/>
    </location>
</feature>
<protein>
    <recommendedName>
        <fullName evidence="4">Cytochrome c domain-containing protein</fullName>
    </recommendedName>
</protein>
<dbReference type="RefSeq" id="WP_285568839.1">
    <property type="nucleotide sequence ID" value="NZ_BSDE01000001.1"/>
</dbReference>
<feature type="transmembrane region" description="Helical" evidence="1">
    <location>
        <begin position="130"/>
        <end position="151"/>
    </location>
</feature>
<sequence>MPLRTLPRSERIFASLAVLALALALGLGLAAALKRELSLTPKAAPPARSRLVAVLEGVMATNTTEAERERFRAWVASGATREGYAQVEPIVTNTCAACHDRGGQYPHLTGFEDLRPIALESVPEGLMGFLGARGLHLAVFPGLFLLALGGYLRRTEGVFRKRLLVASLILLAFDMAQWALRQGRPEHLWAAWAGAAGLALAMAAVVGVVLFQMWAGNSEA</sequence>